<dbReference type="EMBL" id="BMAU01021137">
    <property type="protein sequence ID" value="GFX91862.1"/>
    <property type="molecule type" value="Genomic_DNA"/>
</dbReference>
<gene>
    <name evidence="1" type="ORF">TNCV_3576921</name>
</gene>
<dbReference type="Proteomes" id="UP000887159">
    <property type="component" value="Unassembled WGS sequence"/>
</dbReference>
<proteinExistence type="predicted"/>
<dbReference type="AlphaFoldDB" id="A0A8X6V1L7"/>
<protein>
    <submittedName>
        <fullName evidence="1">Uncharacterized protein</fullName>
    </submittedName>
</protein>
<evidence type="ECO:0000313" key="1">
    <source>
        <dbReference type="EMBL" id="GFX91862.1"/>
    </source>
</evidence>
<sequence>MLKSYHRIIKTHVQYFCRNDGNKMVTPVAERTPPQSPLCGGGPKPDYHHVPTLCKTQLRAPNLTLQCGPNVLRYTTGLIRYGLQPRFIIRMF</sequence>
<keyword evidence="2" id="KW-1185">Reference proteome</keyword>
<name>A0A8X6V1L7_TRICX</name>
<evidence type="ECO:0000313" key="2">
    <source>
        <dbReference type="Proteomes" id="UP000887159"/>
    </source>
</evidence>
<comment type="caution">
    <text evidence="1">The sequence shown here is derived from an EMBL/GenBank/DDBJ whole genome shotgun (WGS) entry which is preliminary data.</text>
</comment>
<organism evidence="1 2">
    <name type="scientific">Trichonephila clavipes</name>
    <name type="common">Golden silk orbweaver</name>
    <name type="synonym">Nephila clavipes</name>
    <dbReference type="NCBI Taxonomy" id="2585209"/>
    <lineage>
        <taxon>Eukaryota</taxon>
        <taxon>Metazoa</taxon>
        <taxon>Ecdysozoa</taxon>
        <taxon>Arthropoda</taxon>
        <taxon>Chelicerata</taxon>
        <taxon>Arachnida</taxon>
        <taxon>Araneae</taxon>
        <taxon>Araneomorphae</taxon>
        <taxon>Entelegynae</taxon>
        <taxon>Araneoidea</taxon>
        <taxon>Nephilidae</taxon>
        <taxon>Trichonephila</taxon>
    </lineage>
</organism>
<reference evidence="1" key="1">
    <citation type="submission" date="2020-08" db="EMBL/GenBank/DDBJ databases">
        <title>Multicomponent nature underlies the extraordinary mechanical properties of spider dragline silk.</title>
        <authorList>
            <person name="Kono N."/>
            <person name="Nakamura H."/>
            <person name="Mori M."/>
            <person name="Yoshida Y."/>
            <person name="Ohtoshi R."/>
            <person name="Malay A.D."/>
            <person name="Moran D.A.P."/>
            <person name="Tomita M."/>
            <person name="Numata K."/>
            <person name="Arakawa K."/>
        </authorList>
    </citation>
    <scope>NUCLEOTIDE SEQUENCE</scope>
</reference>
<accession>A0A8X6V1L7</accession>